<dbReference type="Pfam" id="PF02899">
    <property type="entry name" value="Phage_int_SAM_1"/>
    <property type="match status" value="1"/>
</dbReference>
<evidence type="ECO:0000256" key="4">
    <source>
        <dbReference type="ARBA" id="ARBA00023172"/>
    </source>
</evidence>
<dbReference type="PANTHER" id="PTHR30349">
    <property type="entry name" value="PHAGE INTEGRASE-RELATED"/>
    <property type="match status" value="1"/>
</dbReference>
<accession>A0A5N7MVI5</accession>
<feature type="domain" description="Tyr recombinase" evidence="6">
    <location>
        <begin position="125"/>
        <end position="314"/>
    </location>
</feature>
<dbReference type="PANTHER" id="PTHR30349:SF81">
    <property type="entry name" value="TYROSINE RECOMBINASE XERC"/>
    <property type="match status" value="1"/>
</dbReference>
<dbReference type="InterPro" id="IPR011010">
    <property type="entry name" value="DNA_brk_join_enz"/>
</dbReference>
<evidence type="ECO:0000256" key="1">
    <source>
        <dbReference type="ARBA" id="ARBA00022829"/>
    </source>
</evidence>
<dbReference type="GO" id="GO:0006310">
    <property type="term" value="P:DNA recombination"/>
    <property type="evidence" value="ECO:0007669"/>
    <property type="project" value="UniProtKB-KW"/>
</dbReference>
<dbReference type="EMBL" id="VOSK01000422">
    <property type="protein sequence ID" value="MPR30680.1"/>
    <property type="molecule type" value="Genomic_DNA"/>
</dbReference>
<dbReference type="InterPro" id="IPR050090">
    <property type="entry name" value="Tyrosine_recombinase_XerCD"/>
</dbReference>
<dbReference type="PROSITE" id="PS51898">
    <property type="entry name" value="TYR_RECOMBINASE"/>
    <property type="match status" value="1"/>
</dbReference>
<dbReference type="SUPFAM" id="SSF56349">
    <property type="entry name" value="DNA breaking-rejoining enzymes"/>
    <property type="match status" value="1"/>
</dbReference>
<dbReference type="Pfam" id="PF00589">
    <property type="entry name" value="Phage_integrase"/>
    <property type="match status" value="1"/>
</dbReference>
<dbReference type="PROSITE" id="PS51900">
    <property type="entry name" value="CB"/>
    <property type="match status" value="1"/>
</dbReference>
<evidence type="ECO:0000313" key="8">
    <source>
        <dbReference type="EMBL" id="MPR30680.1"/>
    </source>
</evidence>
<evidence type="ECO:0000259" key="7">
    <source>
        <dbReference type="PROSITE" id="PS51900"/>
    </source>
</evidence>
<keyword evidence="2" id="KW-0229">DNA integration</keyword>
<sequence length="343" mass="38839">MKKHHSTALGRSMARFFQEYLPALRGMSHHTIQSYRDTMVLFLRFAAAETNGSVESLEVSDINADKIGSFLTSLEVERGNSIATRNARLAAMHTFARFLISEHPEYMDTLQLVVTLPFKRGARVAPVEYLEEPEIKSVLARIDRRTPSGRRDYALFSLMFNTGARVQEILNLRICDLRLVSPCQVRLHGKGNKVRLCPIWRSTAQLLQDLINTLHPPSDNPAEQRVFLNDRGTPLTRFGVRYLLRKYVDMAAGEESTLAEKSIHPHSLRHTTAIHLLKAGVDIATISQWLGHSGLNVTMRYARADIDMKRQALEQVFPDVMSSAKDQTIIAYDGGMLGWLRRL</sequence>
<dbReference type="InterPro" id="IPR010998">
    <property type="entry name" value="Integrase_recombinase_N"/>
</dbReference>
<dbReference type="InterPro" id="IPR044068">
    <property type="entry name" value="CB"/>
</dbReference>
<proteinExistence type="predicted"/>
<evidence type="ECO:0000256" key="2">
    <source>
        <dbReference type="ARBA" id="ARBA00022908"/>
    </source>
</evidence>
<evidence type="ECO:0000256" key="3">
    <source>
        <dbReference type="ARBA" id="ARBA00023125"/>
    </source>
</evidence>
<dbReference type="Gene3D" id="1.10.150.130">
    <property type="match status" value="1"/>
</dbReference>
<evidence type="ECO:0000313" key="9">
    <source>
        <dbReference type="Proteomes" id="UP000403266"/>
    </source>
</evidence>
<feature type="domain" description="Core-binding (CB)" evidence="7">
    <location>
        <begin position="11"/>
        <end position="100"/>
    </location>
</feature>
<dbReference type="RefSeq" id="WP_152717529.1">
    <property type="nucleotide sequence ID" value="NZ_VOSJ01000452.1"/>
</dbReference>
<dbReference type="GO" id="GO:0003677">
    <property type="term" value="F:DNA binding"/>
    <property type="evidence" value="ECO:0007669"/>
    <property type="project" value="UniProtKB-UniRule"/>
</dbReference>
<dbReference type="GO" id="GO:0015074">
    <property type="term" value="P:DNA integration"/>
    <property type="evidence" value="ECO:0007669"/>
    <property type="project" value="UniProtKB-KW"/>
</dbReference>
<dbReference type="SUPFAM" id="SSF47823">
    <property type="entry name" value="lambda integrase-like, N-terminal domain"/>
    <property type="match status" value="1"/>
</dbReference>
<evidence type="ECO:0000259" key="6">
    <source>
        <dbReference type="PROSITE" id="PS51898"/>
    </source>
</evidence>
<keyword evidence="3 5" id="KW-0238">DNA-binding</keyword>
<reference evidence="8 9" key="1">
    <citation type="journal article" date="2019" name="Syst. Appl. Microbiol.">
        <title>Microvirga tunisiensis sp. nov., a root nodule symbiotic bacterium isolated from Lupinus micranthus and L. luteus grown in Northern Tunisia.</title>
        <authorList>
            <person name="Msaddak A."/>
            <person name="Rejili M."/>
            <person name="Duran D."/>
            <person name="Mars M."/>
            <person name="Palacios J.M."/>
            <person name="Ruiz-Argueso T."/>
            <person name="Rey L."/>
            <person name="Imperial J."/>
        </authorList>
    </citation>
    <scope>NUCLEOTIDE SEQUENCE [LARGE SCALE GENOMIC DNA]</scope>
    <source>
        <strain evidence="8 9">Lmie10</strain>
    </source>
</reference>
<evidence type="ECO:0000256" key="5">
    <source>
        <dbReference type="PROSITE-ProRule" id="PRU01248"/>
    </source>
</evidence>
<keyword evidence="1" id="KW-0159">Chromosome partition</keyword>
<dbReference type="InterPro" id="IPR002104">
    <property type="entry name" value="Integrase_catalytic"/>
</dbReference>
<dbReference type="Proteomes" id="UP000403266">
    <property type="component" value="Unassembled WGS sequence"/>
</dbReference>
<dbReference type="AlphaFoldDB" id="A0A5N7MVI5"/>
<name>A0A5N7MVI5_9HYPH</name>
<dbReference type="Gene3D" id="1.10.443.10">
    <property type="entry name" value="Intergrase catalytic core"/>
    <property type="match status" value="1"/>
</dbReference>
<gene>
    <name evidence="8" type="ORF">FS320_38330</name>
</gene>
<comment type="caution">
    <text evidence="8">The sequence shown here is derived from an EMBL/GenBank/DDBJ whole genome shotgun (WGS) entry which is preliminary data.</text>
</comment>
<organism evidence="8 9">
    <name type="scientific">Microvirga tunisiensis</name>
    <dbReference type="NCBI Taxonomy" id="2108360"/>
    <lineage>
        <taxon>Bacteria</taxon>
        <taxon>Pseudomonadati</taxon>
        <taxon>Pseudomonadota</taxon>
        <taxon>Alphaproteobacteria</taxon>
        <taxon>Hyphomicrobiales</taxon>
        <taxon>Methylobacteriaceae</taxon>
        <taxon>Microvirga</taxon>
    </lineage>
</organism>
<dbReference type="InterPro" id="IPR004107">
    <property type="entry name" value="Integrase_SAM-like_N"/>
</dbReference>
<keyword evidence="4" id="KW-0233">DNA recombination</keyword>
<protein>
    <submittedName>
        <fullName evidence="8">Tyrosine-type recombinase/integrase</fullName>
    </submittedName>
</protein>
<keyword evidence="9" id="KW-1185">Reference proteome</keyword>
<dbReference type="InterPro" id="IPR013762">
    <property type="entry name" value="Integrase-like_cat_sf"/>
</dbReference>
<dbReference type="GO" id="GO:0007059">
    <property type="term" value="P:chromosome segregation"/>
    <property type="evidence" value="ECO:0007669"/>
    <property type="project" value="UniProtKB-KW"/>
</dbReference>
<dbReference type="OrthoDB" id="9801717at2"/>